<dbReference type="GO" id="GO:0005769">
    <property type="term" value="C:early endosome"/>
    <property type="evidence" value="ECO:0007669"/>
    <property type="project" value="TreeGrafter"/>
</dbReference>
<sequence length="317" mass="35305">MDPNLDYANIYKESSRKLQKKIFRHVNVDEPRNDFAYVAKSLAGEEAYEYAAVFTLGKAKCESMSGKSLAEAAALMEAGRLFARAEENLQTTSAFSSGEFLENALSCFLKAAKIYDSCMSLTHAANCYIFAGDTLWKFRKLSEAVKVYSLAADIFCRDAPRVTHILMKCLQIYVISRDYSSALNTVFKIQTLVLDACATHGYEIELFLEQLKVTEVYRVLLVLFTLPPKSKAISKDGPMSLSPYIDENGEITQGSIAEYLDEDLFINLKSLILAHTSEDLNSLDITASFLQACLDSTQRGILQDLVEQATNPPDDVL</sequence>
<keyword evidence="2" id="KW-1185">Reference proteome</keyword>
<dbReference type="Gene3D" id="1.25.40.10">
    <property type="entry name" value="Tetratricopeptide repeat domain"/>
    <property type="match status" value="1"/>
</dbReference>
<dbReference type="SUPFAM" id="SSF48452">
    <property type="entry name" value="TPR-like"/>
    <property type="match status" value="1"/>
</dbReference>
<dbReference type="Proteomes" id="UP000321570">
    <property type="component" value="Unassembled WGS sequence"/>
</dbReference>
<dbReference type="GO" id="GO:0099518">
    <property type="term" value="P:vesicle cytoskeletal trafficking"/>
    <property type="evidence" value="ECO:0007669"/>
    <property type="project" value="TreeGrafter"/>
</dbReference>
<accession>A0A564YWH4</accession>
<dbReference type="EMBL" id="CABIJS010000444">
    <property type="protein sequence ID" value="VUZ51516.1"/>
    <property type="molecule type" value="Genomic_DNA"/>
</dbReference>
<protein>
    <recommendedName>
        <fullName evidence="3">TPR_REGION domain-containing protein</fullName>
    </recommendedName>
</protein>
<gene>
    <name evidence="1" type="ORF">WMSIL1_LOCUS10418</name>
</gene>
<proteinExistence type="predicted"/>
<dbReference type="AlphaFoldDB" id="A0A564YWH4"/>
<evidence type="ECO:0008006" key="3">
    <source>
        <dbReference type="Google" id="ProtNLM"/>
    </source>
</evidence>
<dbReference type="Pfam" id="PF14938">
    <property type="entry name" value="SNAP"/>
    <property type="match status" value="1"/>
</dbReference>
<evidence type="ECO:0000313" key="1">
    <source>
        <dbReference type="EMBL" id="VUZ51516.1"/>
    </source>
</evidence>
<reference evidence="1 2" key="1">
    <citation type="submission" date="2019-07" db="EMBL/GenBank/DDBJ databases">
        <authorList>
            <person name="Jastrzebski P J."/>
            <person name="Paukszto L."/>
            <person name="Jastrzebski P J."/>
        </authorList>
    </citation>
    <scope>NUCLEOTIDE SEQUENCE [LARGE SCALE GENOMIC DNA]</scope>
    <source>
        <strain evidence="1 2">WMS-il1</strain>
    </source>
</reference>
<dbReference type="InterPro" id="IPR039494">
    <property type="entry name" value="F8A"/>
</dbReference>
<name>A0A564YWH4_HYMDI</name>
<dbReference type="InterPro" id="IPR011990">
    <property type="entry name" value="TPR-like_helical_dom_sf"/>
</dbReference>
<evidence type="ECO:0000313" key="2">
    <source>
        <dbReference type="Proteomes" id="UP000321570"/>
    </source>
</evidence>
<organism evidence="1 2">
    <name type="scientific">Hymenolepis diminuta</name>
    <name type="common">Rat tapeworm</name>
    <dbReference type="NCBI Taxonomy" id="6216"/>
    <lineage>
        <taxon>Eukaryota</taxon>
        <taxon>Metazoa</taxon>
        <taxon>Spiralia</taxon>
        <taxon>Lophotrochozoa</taxon>
        <taxon>Platyhelminthes</taxon>
        <taxon>Cestoda</taxon>
        <taxon>Eucestoda</taxon>
        <taxon>Cyclophyllidea</taxon>
        <taxon>Hymenolepididae</taxon>
        <taxon>Hymenolepis</taxon>
    </lineage>
</organism>
<dbReference type="PANTHER" id="PTHR16797">
    <property type="entry name" value="FACTOR VIII-ASSOCIATED GENE 1"/>
    <property type="match status" value="1"/>
</dbReference>
<dbReference type="PANTHER" id="PTHR16797:SF4">
    <property type="entry name" value="40-KDA HUNTINGTIN-ASSOCIATED PROTEIN"/>
    <property type="match status" value="1"/>
</dbReference>